<accession>A0A9W7G8P2</accession>
<proteinExistence type="predicted"/>
<dbReference type="AlphaFoldDB" id="A0A9W7G8P2"/>
<evidence type="ECO:0000256" key="1">
    <source>
        <dbReference type="SAM" id="Phobius"/>
    </source>
</evidence>
<comment type="caution">
    <text evidence="2">The sequence shown here is derived from an EMBL/GenBank/DDBJ whole genome shotgun (WGS) entry which is preliminary data.</text>
</comment>
<dbReference type="PANTHER" id="PTHR47380">
    <property type="entry name" value="OS02G0533000 PROTEIN"/>
    <property type="match status" value="1"/>
</dbReference>
<dbReference type="EMBL" id="BRYA01000109">
    <property type="protein sequence ID" value="GMI39725.1"/>
    <property type="molecule type" value="Genomic_DNA"/>
</dbReference>
<feature type="transmembrane region" description="Helical" evidence="1">
    <location>
        <begin position="351"/>
        <end position="372"/>
    </location>
</feature>
<protein>
    <submittedName>
        <fullName evidence="2">Uncharacterized protein</fullName>
    </submittedName>
</protein>
<evidence type="ECO:0000313" key="3">
    <source>
        <dbReference type="Proteomes" id="UP001165065"/>
    </source>
</evidence>
<feature type="transmembrane region" description="Helical" evidence="1">
    <location>
        <begin position="88"/>
        <end position="121"/>
    </location>
</feature>
<evidence type="ECO:0000313" key="2">
    <source>
        <dbReference type="EMBL" id="GMI39725.1"/>
    </source>
</evidence>
<reference evidence="3" key="1">
    <citation type="journal article" date="2023" name="Commun. Biol.">
        <title>Genome analysis of Parmales, the sister group of diatoms, reveals the evolutionary specialization of diatoms from phago-mixotrophs to photoautotrophs.</title>
        <authorList>
            <person name="Ban H."/>
            <person name="Sato S."/>
            <person name="Yoshikawa S."/>
            <person name="Yamada K."/>
            <person name="Nakamura Y."/>
            <person name="Ichinomiya M."/>
            <person name="Sato N."/>
            <person name="Blanc-Mathieu R."/>
            <person name="Endo H."/>
            <person name="Kuwata A."/>
            <person name="Ogata H."/>
        </authorList>
    </citation>
    <scope>NUCLEOTIDE SEQUENCE [LARGE SCALE GENOMIC DNA]</scope>
</reference>
<name>A0A9W7G8P2_9STRA</name>
<dbReference type="Proteomes" id="UP001165065">
    <property type="component" value="Unassembled WGS sequence"/>
</dbReference>
<keyword evidence="1" id="KW-0812">Transmembrane</keyword>
<keyword evidence="3" id="KW-1185">Reference proteome</keyword>
<dbReference type="InterPro" id="IPR044200">
    <property type="entry name" value="At5g03900-like"/>
</dbReference>
<dbReference type="PANTHER" id="PTHR47380:SF4">
    <property type="entry name" value="OS02G0533000 PROTEIN"/>
    <property type="match status" value="1"/>
</dbReference>
<organism evidence="2 3">
    <name type="scientific">Triparma columacea</name>
    <dbReference type="NCBI Taxonomy" id="722753"/>
    <lineage>
        <taxon>Eukaryota</taxon>
        <taxon>Sar</taxon>
        <taxon>Stramenopiles</taxon>
        <taxon>Ochrophyta</taxon>
        <taxon>Bolidophyceae</taxon>
        <taxon>Parmales</taxon>
        <taxon>Triparmaceae</taxon>
        <taxon>Triparma</taxon>
    </lineage>
</organism>
<sequence>MDIITAIEHCNHTITPSQLSSLSSIPEESASKELCGISAIVPGSTFVMVPSVDNPDDATPTFNFPKTLRTYLSSHHVKSTFKSSVTSIIPPIILALRVLFGVYLLISLLLLLLLLLISVFLALKSNLRLPRSLASRLRSLHTLTFLYYALGGSNPFFTSLSTCSFYTLACLNPRMLLNPFFLLRARSLSRRTYVLPTVDLQSMSSSLRSPATSSGSVVGGSDIGPLVLRSIDEFLFGPDDAQLPNQLSRQSFIVRFIQSKGLTVKDKELLPWLDNEDSLMRCVHLLKGRPVNGEVGKYTFPELESVEVADYESECVGGCILWSDGREEGYEEVGEYLKEGKFVVTRLNKRTFLMVAGLGIANLVGVMCLGLYLEQNRSSWSGGWAYKSLECYAVGFFLVPAARAGAAMWRNGGVERRNKRRRELKEALG</sequence>
<gene>
    <name evidence="2" type="ORF">TrCOL_g3306</name>
</gene>
<keyword evidence="1" id="KW-0472">Membrane</keyword>
<keyword evidence="1" id="KW-1133">Transmembrane helix</keyword>
<feature type="transmembrane region" description="Helical" evidence="1">
    <location>
        <begin position="392"/>
        <end position="412"/>
    </location>
</feature>